<comment type="caution">
    <text evidence="9">The sequence shown here is derived from an EMBL/GenBank/DDBJ whole genome shotgun (WGS) entry which is preliminary data.</text>
</comment>
<evidence type="ECO:0000259" key="7">
    <source>
        <dbReference type="Pfam" id="PF04542"/>
    </source>
</evidence>
<evidence type="ECO:0000256" key="5">
    <source>
        <dbReference type="ARBA" id="ARBA00023163"/>
    </source>
</evidence>
<dbReference type="InterPro" id="IPR013324">
    <property type="entry name" value="RNA_pol_sigma_r3/r4-like"/>
</dbReference>
<dbReference type="PANTHER" id="PTHR43133">
    <property type="entry name" value="RNA POLYMERASE ECF-TYPE SIGMA FACTO"/>
    <property type="match status" value="1"/>
</dbReference>
<dbReference type="InterPro" id="IPR013325">
    <property type="entry name" value="RNA_pol_sigma_r2"/>
</dbReference>
<dbReference type="InterPro" id="IPR013249">
    <property type="entry name" value="RNA_pol_sigma70_r4_t2"/>
</dbReference>
<evidence type="ECO:0000256" key="2">
    <source>
        <dbReference type="ARBA" id="ARBA00023015"/>
    </source>
</evidence>
<dbReference type="EMBL" id="JBEZFP010000031">
    <property type="protein sequence ID" value="MEU8134774.1"/>
    <property type="molecule type" value="Genomic_DNA"/>
</dbReference>
<dbReference type="InterPro" id="IPR014284">
    <property type="entry name" value="RNA_pol_sigma-70_dom"/>
</dbReference>
<sequence>MDDDAVTSTALAAGAGTPGAVEEFVRATHRDLWRFLAYLGDPQSADDLTQETYLRALKALPGFAGQSSARTWLLSIGRRVVVDRYRAAAARPRTVDAEDWADLLERRRPANLPGFEEGIALTDLVAALDPARREAFVLTQILDLEYAETARILDCPIGTVRSRVARARTDLIAQLTRAEAQTEAPARAHAKA</sequence>
<name>A0ABV3DG91_9ACTN</name>
<feature type="domain" description="RNA polymerase sigma-70 region 2" evidence="7">
    <location>
        <begin position="25"/>
        <end position="89"/>
    </location>
</feature>
<comment type="similarity">
    <text evidence="1 6">Belongs to the sigma-70 factor family. ECF subfamily.</text>
</comment>
<dbReference type="Proteomes" id="UP001551482">
    <property type="component" value="Unassembled WGS sequence"/>
</dbReference>
<organism evidence="9 10">
    <name type="scientific">Streptodolium elevatio</name>
    <dbReference type="NCBI Taxonomy" id="3157996"/>
    <lineage>
        <taxon>Bacteria</taxon>
        <taxon>Bacillati</taxon>
        <taxon>Actinomycetota</taxon>
        <taxon>Actinomycetes</taxon>
        <taxon>Kitasatosporales</taxon>
        <taxon>Streptomycetaceae</taxon>
        <taxon>Streptodolium</taxon>
    </lineage>
</organism>
<keyword evidence="4 6" id="KW-0238">DNA-binding</keyword>
<evidence type="ECO:0000259" key="8">
    <source>
        <dbReference type="Pfam" id="PF08281"/>
    </source>
</evidence>
<protein>
    <recommendedName>
        <fullName evidence="6">RNA polymerase sigma factor</fullName>
    </recommendedName>
</protein>
<keyword evidence="2 6" id="KW-0805">Transcription regulation</keyword>
<accession>A0ABV3DG91</accession>
<dbReference type="InterPro" id="IPR036388">
    <property type="entry name" value="WH-like_DNA-bd_sf"/>
</dbReference>
<dbReference type="SUPFAM" id="SSF88946">
    <property type="entry name" value="Sigma2 domain of RNA polymerase sigma factors"/>
    <property type="match status" value="1"/>
</dbReference>
<dbReference type="NCBIfam" id="TIGR02937">
    <property type="entry name" value="sigma70-ECF"/>
    <property type="match status" value="1"/>
</dbReference>
<gene>
    <name evidence="9" type="ORF">AB0C36_14815</name>
</gene>
<proteinExistence type="inferred from homology"/>
<dbReference type="Gene3D" id="1.10.10.10">
    <property type="entry name" value="Winged helix-like DNA-binding domain superfamily/Winged helix DNA-binding domain"/>
    <property type="match status" value="1"/>
</dbReference>
<evidence type="ECO:0000256" key="6">
    <source>
        <dbReference type="RuleBase" id="RU000716"/>
    </source>
</evidence>
<dbReference type="SUPFAM" id="SSF88659">
    <property type="entry name" value="Sigma3 and sigma4 domains of RNA polymerase sigma factors"/>
    <property type="match status" value="1"/>
</dbReference>
<reference evidence="9 10" key="1">
    <citation type="submission" date="2024-06" db="EMBL/GenBank/DDBJ databases">
        <title>The Natural Products Discovery Center: Release of the First 8490 Sequenced Strains for Exploring Actinobacteria Biosynthetic Diversity.</title>
        <authorList>
            <person name="Kalkreuter E."/>
            <person name="Kautsar S.A."/>
            <person name="Yang D."/>
            <person name="Bader C.D."/>
            <person name="Teijaro C.N."/>
            <person name="Fluegel L."/>
            <person name="Davis C.M."/>
            <person name="Simpson J.R."/>
            <person name="Lauterbach L."/>
            <person name="Steele A.D."/>
            <person name="Gui C."/>
            <person name="Meng S."/>
            <person name="Li G."/>
            <person name="Viehrig K."/>
            <person name="Ye F."/>
            <person name="Su P."/>
            <person name="Kiefer A.F."/>
            <person name="Nichols A."/>
            <person name="Cepeda A.J."/>
            <person name="Yan W."/>
            <person name="Fan B."/>
            <person name="Jiang Y."/>
            <person name="Adhikari A."/>
            <person name="Zheng C.-J."/>
            <person name="Schuster L."/>
            <person name="Cowan T.M."/>
            <person name="Smanski M.J."/>
            <person name="Chevrette M.G."/>
            <person name="De Carvalho L.P.S."/>
            <person name="Shen B."/>
        </authorList>
    </citation>
    <scope>NUCLEOTIDE SEQUENCE [LARGE SCALE GENOMIC DNA]</scope>
    <source>
        <strain evidence="9 10">NPDC048946</strain>
    </source>
</reference>
<keyword evidence="3 6" id="KW-0731">Sigma factor</keyword>
<dbReference type="Pfam" id="PF08281">
    <property type="entry name" value="Sigma70_r4_2"/>
    <property type="match status" value="1"/>
</dbReference>
<dbReference type="Pfam" id="PF04542">
    <property type="entry name" value="Sigma70_r2"/>
    <property type="match status" value="1"/>
</dbReference>
<dbReference type="PANTHER" id="PTHR43133:SF61">
    <property type="entry name" value="ECF RNA POLYMERASE SIGMA FACTOR SIGC"/>
    <property type="match status" value="1"/>
</dbReference>
<evidence type="ECO:0000313" key="10">
    <source>
        <dbReference type="Proteomes" id="UP001551482"/>
    </source>
</evidence>
<keyword evidence="10" id="KW-1185">Reference proteome</keyword>
<evidence type="ECO:0000313" key="9">
    <source>
        <dbReference type="EMBL" id="MEU8134774.1"/>
    </source>
</evidence>
<dbReference type="InterPro" id="IPR039425">
    <property type="entry name" value="RNA_pol_sigma-70-like"/>
</dbReference>
<dbReference type="InterPro" id="IPR000838">
    <property type="entry name" value="RNA_pol_sigma70_ECF_CS"/>
</dbReference>
<dbReference type="CDD" id="cd06171">
    <property type="entry name" value="Sigma70_r4"/>
    <property type="match status" value="1"/>
</dbReference>
<dbReference type="PROSITE" id="PS01063">
    <property type="entry name" value="SIGMA70_ECF"/>
    <property type="match status" value="1"/>
</dbReference>
<feature type="domain" description="RNA polymerase sigma factor 70 region 4 type 2" evidence="8">
    <location>
        <begin position="120"/>
        <end position="171"/>
    </location>
</feature>
<dbReference type="RefSeq" id="WP_358353701.1">
    <property type="nucleotide sequence ID" value="NZ_JBEZFP010000031.1"/>
</dbReference>
<evidence type="ECO:0000256" key="3">
    <source>
        <dbReference type="ARBA" id="ARBA00023082"/>
    </source>
</evidence>
<evidence type="ECO:0000256" key="1">
    <source>
        <dbReference type="ARBA" id="ARBA00010641"/>
    </source>
</evidence>
<evidence type="ECO:0000256" key="4">
    <source>
        <dbReference type="ARBA" id="ARBA00023125"/>
    </source>
</evidence>
<dbReference type="InterPro" id="IPR007627">
    <property type="entry name" value="RNA_pol_sigma70_r2"/>
</dbReference>
<keyword evidence="5 6" id="KW-0804">Transcription</keyword>
<dbReference type="Gene3D" id="1.10.1740.10">
    <property type="match status" value="1"/>
</dbReference>